<evidence type="ECO:0000313" key="4">
    <source>
        <dbReference type="WBParaSite" id="jg7191.2"/>
    </source>
</evidence>
<dbReference type="WBParaSite" id="jg7191.2">
    <property type="protein sequence ID" value="jg7191.2"/>
    <property type="gene ID" value="jg7191"/>
</dbReference>
<feature type="region of interest" description="Disordered" evidence="1">
    <location>
        <begin position="124"/>
        <end position="196"/>
    </location>
</feature>
<feature type="compositionally biased region" description="Polar residues" evidence="1">
    <location>
        <begin position="64"/>
        <end position="75"/>
    </location>
</feature>
<reference evidence="4" key="1">
    <citation type="submission" date="2022-11" db="UniProtKB">
        <authorList>
            <consortium name="WormBaseParasite"/>
        </authorList>
    </citation>
    <scope>IDENTIFICATION</scope>
</reference>
<accession>A0A915EK85</accession>
<dbReference type="SUPFAM" id="SSF63748">
    <property type="entry name" value="Tudor/PWWP/MBT"/>
    <property type="match status" value="1"/>
</dbReference>
<keyword evidence="3" id="KW-1185">Reference proteome</keyword>
<feature type="compositionally biased region" description="Low complexity" evidence="1">
    <location>
        <begin position="76"/>
        <end position="88"/>
    </location>
</feature>
<feature type="region of interest" description="Disordered" evidence="1">
    <location>
        <begin position="26"/>
        <end position="110"/>
    </location>
</feature>
<sequence>MYNREQKLRKHRRDRSDCMSIVEANNVSAAYNQMVQQAKSTKKAVSQERTGDSRGQHPARPHSRSYQQMSKHNLQSKSRSPSSSIQEDSSSEKLSDSNSISEEASSGGQCQCKCGGCPCYNRGRSRGNSTHSQENSVTKFSRDSGDEWQVESERKTTASMPNLELGNSKPLPDYETLGNNASVDRDSISSDSDAARQTRSMMNLRHLQIDRSYDADHENREKKVYRVVVTDSKQEQPGFETLTDLVQYYNAFMDAKNKSSHGEQGKNLVQNARAPPWPATITTSPANCKDASNAKYAVMFFGTRETAQIKATELFDYKEYRHSFEVNRKIKGFNEAVQEIRAAAGIQETIQEEASEECSSSHSAEVLPPIPRSRKPSTRLSVSDFVLPRSRRSSVRLSVSQAEQLLQKKSPLSNPSMLSASNNTRKKLRTDSTCSNGMNKRTKRVSYSDSKFGLDLLDYDPVLLSSESDPLVAMNACLASNSLSCLTTNTLMMSAYDPEEGLDPECSKTLCYLQANLLVETAPGLFPQEAGPD</sequence>
<dbReference type="PANTHER" id="PTHR12550:SF70">
    <property type="entry name" value="JIL-1 ANCHORING AND STABILIZING PROTEIN, ISOFORM A"/>
    <property type="match status" value="1"/>
</dbReference>
<feature type="compositionally biased region" description="Low complexity" evidence="1">
    <location>
        <begin position="96"/>
        <end position="110"/>
    </location>
</feature>
<feature type="compositionally biased region" description="Basic and acidic residues" evidence="1">
    <location>
        <begin position="45"/>
        <end position="55"/>
    </location>
</feature>
<dbReference type="InterPro" id="IPR000313">
    <property type="entry name" value="PWWP_dom"/>
</dbReference>
<feature type="region of interest" description="Disordered" evidence="1">
    <location>
        <begin position="406"/>
        <end position="436"/>
    </location>
</feature>
<dbReference type="Proteomes" id="UP000887574">
    <property type="component" value="Unplaced"/>
</dbReference>
<organism evidence="3 4">
    <name type="scientific">Ditylenchus dipsaci</name>
    <dbReference type="NCBI Taxonomy" id="166011"/>
    <lineage>
        <taxon>Eukaryota</taxon>
        <taxon>Metazoa</taxon>
        <taxon>Ecdysozoa</taxon>
        <taxon>Nematoda</taxon>
        <taxon>Chromadorea</taxon>
        <taxon>Rhabditida</taxon>
        <taxon>Tylenchina</taxon>
        <taxon>Tylenchomorpha</taxon>
        <taxon>Sphaerularioidea</taxon>
        <taxon>Anguinidae</taxon>
        <taxon>Anguininae</taxon>
        <taxon>Ditylenchus</taxon>
    </lineage>
</organism>
<feature type="compositionally biased region" description="Basic and acidic residues" evidence="1">
    <location>
        <begin position="140"/>
        <end position="156"/>
    </location>
</feature>
<proteinExistence type="predicted"/>
<feature type="region of interest" description="Disordered" evidence="1">
    <location>
        <begin position="353"/>
        <end position="377"/>
    </location>
</feature>
<protein>
    <submittedName>
        <fullName evidence="4">PWWP domain-containing protein</fullName>
    </submittedName>
</protein>
<dbReference type="Gene3D" id="2.30.30.140">
    <property type="match status" value="1"/>
</dbReference>
<dbReference type="PANTHER" id="PTHR12550">
    <property type="entry name" value="HEPATOMA-DERIVED GROWTH FACTOR-RELATED"/>
    <property type="match status" value="1"/>
</dbReference>
<name>A0A915EK85_9BILA</name>
<feature type="compositionally biased region" description="Basic and acidic residues" evidence="1">
    <location>
        <begin position="183"/>
        <end position="196"/>
    </location>
</feature>
<evidence type="ECO:0000256" key="1">
    <source>
        <dbReference type="SAM" id="MobiDB-lite"/>
    </source>
</evidence>
<dbReference type="Pfam" id="PF00855">
    <property type="entry name" value="PWWP"/>
    <property type="match status" value="1"/>
</dbReference>
<feature type="compositionally biased region" description="Polar residues" evidence="1">
    <location>
        <begin position="26"/>
        <end position="44"/>
    </location>
</feature>
<dbReference type="AlphaFoldDB" id="A0A915EK85"/>
<feature type="compositionally biased region" description="Polar residues" evidence="1">
    <location>
        <begin position="126"/>
        <end position="139"/>
    </location>
</feature>
<feature type="domain" description="PWWP" evidence="2">
    <location>
        <begin position="273"/>
        <end position="343"/>
    </location>
</feature>
<evidence type="ECO:0000259" key="2">
    <source>
        <dbReference type="Pfam" id="PF00855"/>
    </source>
</evidence>
<feature type="compositionally biased region" description="Polar residues" evidence="1">
    <location>
        <begin position="410"/>
        <end position="423"/>
    </location>
</feature>
<evidence type="ECO:0000313" key="3">
    <source>
        <dbReference type="Proteomes" id="UP000887574"/>
    </source>
</evidence>